<feature type="domain" description="Aldehyde dehydrogenase" evidence="9">
    <location>
        <begin position="501"/>
        <end position="927"/>
    </location>
</feature>
<sequence>MSVTVELEPLVEPAVELAETWALATAAGETAREKATAGQLAQLVADPAGLALAVRFVDRVARPEDIKVAARELSGLGVREANFLGRVDRSLLGAGALAARVSPQVVVPAARRRLRQLVGHLVVDADDAALTKHLEQARSEGFRLNINLLGEAVLGEKEAASRTQRTQALLERDDVDYVSIKVSSLVSQIVTWDLEGTVARCLDRLRPLYRAAMVASPHKFVNLDMEEYRDLDLTLAVFEAMLSEPEFKDISAGVVLQAYLPDAMPALERVIDFSARRVAEGGAPLKVRLVKGANLAMEAVDAELHGWEQAPYPSKEETDANYIRCLERVLRPEVSSSLRVGVASHNLYDLALAHLLATTRDITEMMDVEMLQGMSPSQARAVRDTVGEVILYTPVVAPKDFDVAVSYLVRRLEENAAPQNFVHAFFSNSPTQMDDQERRFRASVANADRASVGPRRPSGPAEIGDAFANTPDTDPALPPNREMGLDALATPAREARSPWLASTAEVDAVIETATQAGKGWAARPATERAQLLREAARQLQARRPLLLSVMSHEAGKTLVEADPEISEAVDFARYYAESALQLGQGLAADGAQFLPDRVVLVTPPWNFPVAIPIGGCLAALAAGAAVVVKPAPQTPVCLETAVEALWAAGVPREVLQVVRTDEDEVGQHLVSHRDVDTVLLTGATRTAEVFAGWRGEHPRGPRVFGETSGKNALVVTPAADLDLAVADLVKSAFGHAGQKCSAASLAILVGSIATSERFRNQLVDAVSSLVVDWPTTNAGTVMGPLIEAPGDKLHRALTQLDVGEEWLVEPRQLDDEGRLWSPGVKTGVAPGSYFHTTEVFGPVLGLMTAKDLATATGLQNATGYGLTGGLHSLDEKEIAWWLDHVEVGNAYVNRQITGAIVQRQSFGGWKRSSVGPGAKAGGPNYVAQLGAWKANGIPQFRGSSTPEVQRAVDRAQADLGLELSADDRAWVRVAAESDAAAIGTEFGAEHDRSGLRSELNVFRYRPLDRLGVRLQTGARAADLVRLVAAAAVTEVRLEVSADPTVNLPEQVAGHPVTTESAAGFNERMEREDDLRVRVVGNPGSLRVTNPGVALLTGPVLATGGRELLAFVHEQAISRTTHRYGHAQVDPSV</sequence>
<dbReference type="EMBL" id="JBHSUA010000018">
    <property type="protein sequence ID" value="MFC6397096.1"/>
    <property type="molecule type" value="Genomic_DNA"/>
</dbReference>
<evidence type="ECO:0000259" key="10">
    <source>
        <dbReference type="Pfam" id="PF01619"/>
    </source>
</evidence>
<accession>A0ABW1X194</accession>
<evidence type="ECO:0000256" key="7">
    <source>
        <dbReference type="RuleBase" id="RU003345"/>
    </source>
</evidence>
<evidence type="ECO:0000256" key="6">
    <source>
        <dbReference type="PROSITE-ProRule" id="PRU10007"/>
    </source>
</evidence>
<dbReference type="PANTHER" id="PTHR42862">
    <property type="entry name" value="DELTA-1-PYRROLINE-5-CARBOXYLATE DEHYDROGENASE 1, ISOFORM A-RELATED"/>
    <property type="match status" value="1"/>
</dbReference>
<dbReference type="SUPFAM" id="SSF51730">
    <property type="entry name" value="FAD-linked oxidoreductase"/>
    <property type="match status" value="1"/>
</dbReference>
<feature type="active site" evidence="6">
    <location>
        <position position="706"/>
    </location>
</feature>
<organism evidence="11 12">
    <name type="scientific">Luteococcus sanguinis</name>
    <dbReference type="NCBI Taxonomy" id="174038"/>
    <lineage>
        <taxon>Bacteria</taxon>
        <taxon>Bacillati</taxon>
        <taxon>Actinomycetota</taxon>
        <taxon>Actinomycetes</taxon>
        <taxon>Propionibacteriales</taxon>
        <taxon>Propionibacteriaceae</taxon>
        <taxon>Luteococcus</taxon>
    </lineage>
</organism>
<dbReference type="Pfam" id="PF01619">
    <property type="entry name" value="Pro_dh"/>
    <property type="match status" value="1"/>
</dbReference>
<comment type="catalytic activity">
    <reaction evidence="5">
        <text>L-glutamate 5-semialdehyde + NAD(+) + H2O = L-glutamate + NADH + 2 H(+)</text>
        <dbReference type="Rhea" id="RHEA:30235"/>
        <dbReference type="ChEBI" id="CHEBI:15377"/>
        <dbReference type="ChEBI" id="CHEBI:15378"/>
        <dbReference type="ChEBI" id="CHEBI:29985"/>
        <dbReference type="ChEBI" id="CHEBI:57540"/>
        <dbReference type="ChEBI" id="CHEBI:57945"/>
        <dbReference type="ChEBI" id="CHEBI:58066"/>
        <dbReference type="EC" id="1.2.1.88"/>
    </reaction>
</comment>
<evidence type="ECO:0000256" key="2">
    <source>
        <dbReference type="ARBA" id="ARBA00012884"/>
    </source>
</evidence>
<feature type="domain" description="Proline dehydrogenase" evidence="10">
    <location>
        <begin position="131"/>
        <end position="423"/>
    </location>
</feature>
<evidence type="ECO:0000313" key="11">
    <source>
        <dbReference type="EMBL" id="MFC6397096.1"/>
    </source>
</evidence>
<dbReference type="InterPro" id="IPR050485">
    <property type="entry name" value="Proline_metab_enzyme"/>
</dbReference>
<dbReference type="PROSITE" id="PS00070">
    <property type="entry name" value="ALDEHYDE_DEHYDR_CYS"/>
    <property type="match status" value="1"/>
</dbReference>
<reference evidence="12" key="1">
    <citation type="journal article" date="2019" name="Int. J. Syst. Evol. Microbiol.">
        <title>The Global Catalogue of Microorganisms (GCM) 10K type strain sequencing project: providing services to taxonomists for standard genome sequencing and annotation.</title>
        <authorList>
            <consortium name="The Broad Institute Genomics Platform"/>
            <consortium name="The Broad Institute Genome Sequencing Center for Infectious Disease"/>
            <person name="Wu L."/>
            <person name="Ma J."/>
        </authorList>
    </citation>
    <scope>NUCLEOTIDE SEQUENCE [LARGE SCALE GENOMIC DNA]</scope>
    <source>
        <strain evidence="12">CGMCC 1.15277</strain>
    </source>
</reference>
<dbReference type="PROSITE" id="PS00687">
    <property type="entry name" value="ALDEHYDE_DEHYDR_GLU"/>
    <property type="match status" value="1"/>
</dbReference>
<evidence type="ECO:0000256" key="8">
    <source>
        <dbReference type="SAM" id="MobiDB-lite"/>
    </source>
</evidence>
<dbReference type="PANTHER" id="PTHR42862:SF1">
    <property type="entry name" value="DELTA-1-PYRROLINE-5-CARBOXYLATE DEHYDROGENASE 2, ISOFORM A-RELATED"/>
    <property type="match status" value="1"/>
</dbReference>
<dbReference type="InterPro" id="IPR002872">
    <property type="entry name" value="Proline_DH_dom"/>
</dbReference>
<dbReference type="InterPro" id="IPR016163">
    <property type="entry name" value="Ald_DH_C"/>
</dbReference>
<dbReference type="PIRSF" id="PIRSF000197">
    <property type="entry name" value="Bifunct_PutA"/>
    <property type="match status" value="1"/>
</dbReference>
<dbReference type="Gene3D" id="3.40.309.10">
    <property type="entry name" value="Aldehyde Dehydrogenase, Chain A, domain 2"/>
    <property type="match status" value="1"/>
</dbReference>
<evidence type="ECO:0000256" key="1">
    <source>
        <dbReference type="ARBA" id="ARBA00004786"/>
    </source>
</evidence>
<keyword evidence="12" id="KW-1185">Reference proteome</keyword>
<dbReference type="SUPFAM" id="SSF53720">
    <property type="entry name" value="ALDH-like"/>
    <property type="match status" value="1"/>
</dbReference>
<dbReference type="Pfam" id="PF00171">
    <property type="entry name" value="Aldedh"/>
    <property type="match status" value="1"/>
</dbReference>
<comment type="similarity">
    <text evidence="7">Belongs to the aldehyde dehydrogenase family.</text>
</comment>
<keyword evidence="4" id="KW-0520">NAD</keyword>
<dbReference type="InterPro" id="IPR016162">
    <property type="entry name" value="Ald_DH_N"/>
</dbReference>
<gene>
    <name evidence="11" type="ORF">ACFP57_08915</name>
</gene>
<evidence type="ECO:0000256" key="4">
    <source>
        <dbReference type="ARBA" id="ARBA00023027"/>
    </source>
</evidence>
<evidence type="ECO:0000259" key="9">
    <source>
        <dbReference type="Pfam" id="PF00171"/>
    </source>
</evidence>
<dbReference type="InterPro" id="IPR015590">
    <property type="entry name" value="Aldehyde_DH_dom"/>
</dbReference>
<feature type="region of interest" description="Disordered" evidence="8">
    <location>
        <begin position="447"/>
        <end position="477"/>
    </location>
</feature>
<dbReference type="Gene3D" id="3.40.605.10">
    <property type="entry name" value="Aldehyde Dehydrogenase, Chain A, domain 1"/>
    <property type="match status" value="1"/>
</dbReference>
<dbReference type="InterPro" id="IPR016161">
    <property type="entry name" value="Ald_DH/histidinol_DH"/>
</dbReference>
<keyword evidence="3 7" id="KW-0560">Oxidoreductase</keyword>
<dbReference type="Gene3D" id="3.20.20.220">
    <property type="match status" value="1"/>
</dbReference>
<dbReference type="InterPro" id="IPR025703">
    <property type="entry name" value="Bifunct_PutA"/>
</dbReference>
<evidence type="ECO:0000256" key="5">
    <source>
        <dbReference type="ARBA" id="ARBA00048142"/>
    </source>
</evidence>
<comment type="pathway">
    <text evidence="1">Amino-acid degradation; L-proline degradation into L-glutamate; L-glutamate from L-proline: step 2/2.</text>
</comment>
<proteinExistence type="inferred from homology"/>
<name>A0ABW1X194_9ACTN</name>
<protein>
    <recommendedName>
        <fullName evidence="2">L-glutamate gamma-semialdehyde dehydrogenase</fullName>
        <ecNumber evidence="2">1.2.1.88</ecNumber>
    </recommendedName>
</protein>
<dbReference type="Proteomes" id="UP001596266">
    <property type="component" value="Unassembled WGS sequence"/>
</dbReference>
<dbReference type="InterPro" id="IPR029041">
    <property type="entry name" value="FAD-linked_oxidoreductase-like"/>
</dbReference>
<dbReference type="EC" id="1.2.1.88" evidence="2"/>
<comment type="caution">
    <text evidence="11">The sequence shown here is derived from an EMBL/GenBank/DDBJ whole genome shotgun (WGS) entry which is preliminary data.</text>
</comment>
<dbReference type="InterPro" id="IPR016160">
    <property type="entry name" value="Ald_DH_CS_CYS"/>
</dbReference>
<evidence type="ECO:0000313" key="12">
    <source>
        <dbReference type="Proteomes" id="UP001596266"/>
    </source>
</evidence>
<dbReference type="RefSeq" id="WP_343884711.1">
    <property type="nucleotide sequence ID" value="NZ_BAAAKI010000003.1"/>
</dbReference>
<dbReference type="InterPro" id="IPR029510">
    <property type="entry name" value="Ald_DH_CS_GLU"/>
</dbReference>
<evidence type="ECO:0000256" key="3">
    <source>
        <dbReference type="ARBA" id="ARBA00023002"/>
    </source>
</evidence>